<gene>
    <name evidence="1" type="ORF">SAMN05444266_102244</name>
</gene>
<accession>A0A1M6YCF2</accession>
<organism evidence="1 2">
    <name type="scientific">Chitinophaga jiangningensis</name>
    <dbReference type="NCBI Taxonomy" id="1419482"/>
    <lineage>
        <taxon>Bacteria</taxon>
        <taxon>Pseudomonadati</taxon>
        <taxon>Bacteroidota</taxon>
        <taxon>Chitinophagia</taxon>
        <taxon>Chitinophagales</taxon>
        <taxon>Chitinophagaceae</taxon>
        <taxon>Chitinophaga</taxon>
    </lineage>
</organism>
<reference evidence="1 2" key="1">
    <citation type="submission" date="2016-11" db="EMBL/GenBank/DDBJ databases">
        <authorList>
            <person name="Jaros S."/>
            <person name="Januszkiewicz K."/>
            <person name="Wedrychowicz H."/>
        </authorList>
    </citation>
    <scope>NUCLEOTIDE SEQUENCE [LARGE SCALE GENOMIC DNA]</scope>
    <source>
        <strain evidence="1 2">DSM 27406</strain>
    </source>
</reference>
<dbReference type="Gene3D" id="3.90.226.10">
    <property type="entry name" value="2-enoyl-CoA Hydratase, Chain A, domain 1"/>
    <property type="match status" value="1"/>
</dbReference>
<evidence type="ECO:0000313" key="1">
    <source>
        <dbReference type="EMBL" id="SHL15695.1"/>
    </source>
</evidence>
<dbReference type="Proteomes" id="UP000184420">
    <property type="component" value="Unassembled WGS sequence"/>
</dbReference>
<proteinExistence type="predicted"/>
<evidence type="ECO:0000313" key="2">
    <source>
        <dbReference type="Proteomes" id="UP000184420"/>
    </source>
</evidence>
<dbReference type="InterPro" id="IPR029045">
    <property type="entry name" value="ClpP/crotonase-like_dom_sf"/>
</dbReference>
<name>A0A1M6YCF2_9BACT</name>
<dbReference type="AlphaFoldDB" id="A0A1M6YCF2"/>
<sequence>MSGDTEGVTTHSKFNLQILFTNEDSKKMFKKFYDTLSAHPGEFVNLFGKDVGITKRDTVYAYPKRVGIIIHAKNGSTTEQFLMAAKQSQKVKFFGRTTHGMLDISNVHIVPSPCKDFELYYGLSRSMRIPDFAIDDIGLQPDYFIDRTVKDDQWVRFVSETLNGRKK</sequence>
<dbReference type="STRING" id="1419482.SAMN05444266_102244"/>
<protein>
    <submittedName>
        <fullName evidence="1">Peptidase family S41</fullName>
    </submittedName>
</protein>
<dbReference type="OrthoDB" id="2327485at2"/>
<keyword evidence="2" id="KW-1185">Reference proteome</keyword>
<dbReference type="SUPFAM" id="SSF52096">
    <property type="entry name" value="ClpP/crotonase"/>
    <property type="match status" value="1"/>
</dbReference>
<dbReference type="EMBL" id="FRBL01000002">
    <property type="protein sequence ID" value="SHL15695.1"/>
    <property type="molecule type" value="Genomic_DNA"/>
</dbReference>